<sequence length="298" mass="33887">MRRQKNEDDALDALFSRYALALSFFERWVKRGITTEREMESTLKGYGKEGECEQEKLDWLREQIEMRVIGLSWTEWKTPWQSSKDDDVGTVGQLITHLKRVLAEEAKLCNRNELPSKERALVSETALAAECPAPQFKRKTYKSLGTPTVQASQLGDDRIDMSQADLLAAAQKRRGELEAAGEIDWVSDRQPYAVGQGPTPDNNLIGKKLEVRWRYRMIETGEPTYMWCEGEVVKVADGEKDKMSARCKKILPAGAVQIRPVDTVRRRKEQHYTVVAARRKAAAHVSSHLPSLALRLTQ</sequence>
<reference evidence="1 2" key="1">
    <citation type="journal article" date="2024" name="Science">
        <title>Giant polyketide synthase enzymes in the biosynthesis of giant marine polyether toxins.</title>
        <authorList>
            <person name="Fallon T.R."/>
            <person name="Shende V.V."/>
            <person name="Wierzbicki I.H."/>
            <person name="Pendleton A.L."/>
            <person name="Watervoot N.F."/>
            <person name="Auber R.P."/>
            <person name="Gonzalez D.J."/>
            <person name="Wisecaver J.H."/>
            <person name="Moore B.S."/>
        </authorList>
    </citation>
    <scope>NUCLEOTIDE SEQUENCE [LARGE SCALE GENOMIC DNA]</scope>
    <source>
        <strain evidence="1 2">12B1</strain>
    </source>
</reference>
<organism evidence="1 2">
    <name type="scientific">Prymnesium parvum</name>
    <name type="common">Toxic golden alga</name>
    <dbReference type="NCBI Taxonomy" id="97485"/>
    <lineage>
        <taxon>Eukaryota</taxon>
        <taxon>Haptista</taxon>
        <taxon>Haptophyta</taxon>
        <taxon>Prymnesiophyceae</taxon>
        <taxon>Prymnesiales</taxon>
        <taxon>Prymnesiaceae</taxon>
        <taxon>Prymnesium</taxon>
    </lineage>
</organism>
<dbReference type="Proteomes" id="UP001515480">
    <property type="component" value="Unassembled WGS sequence"/>
</dbReference>
<dbReference type="EMBL" id="JBGBPQ010000013">
    <property type="protein sequence ID" value="KAL1511680.1"/>
    <property type="molecule type" value="Genomic_DNA"/>
</dbReference>
<proteinExistence type="predicted"/>
<keyword evidence="2" id="KW-1185">Reference proteome</keyword>
<name>A0AB34J462_PRYPA</name>
<evidence type="ECO:0000313" key="1">
    <source>
        <dbReference type="EMBL" id="KAL1511680.1"/>
    </source>
</evidence>
<accession>A0AB34J462</accession>
<evidence type="ECO:0000313" key="2">
    <source>
        <dbReference type="Proteomes" id="UP001515480"/>
    </source>
</evidence>
<gene>
    <name evidence="1" type="ORF">AB1Y20_004970</name>
</gene>
<protein>
    <submittedName>
        <fullName evidence="1">Uncharacterized protein</fullName>
    </submittedName>
</protein>
<comment type="caution">
    <text evidence="1">The sequence shown here is derived from an EMBL/GenBank/DDBJ whole genome shotgun (WGS) entry which is preliminary data.</text>
</comment>
<dbReference type="AlphaFoldDB" id="A0AB34J462"/>